<accession>A0A2R4NXM8</accession>
<dbReference type="EMBL" id="CP021642">
    <property type="protein sequence ID" value="AVX43165.1"/>
    <property type="molecule type" value="Genomic_DNA"/>
</dbReference>
<gene>
    <name evidence="1" type="ORF">CCS77_0104</name>
</gene>
<protein>
    <submittedName>
        <fullName evidence="1">Uncharacterized protein</fullName>
    </submittedName>
</protein>
<organism evidence="1 2">
    <name type="scientific">Campylobacter concisus</name>
    <dbReference type="NCBI Taxonomy" id="199"/>
    <lineage>
        <taxon>Bacteria</taxon>
        <taxon>Pseudomonadati</taxon>
        <taxon>Campylobacterota</taxon>
        <taxon>Epsilonproteobacteria</taxon>
        <taxon>Campylobacterales</taxon>
        <taxon>Campylobacteraceae</taxon>
        <taxon>Campylobacter</taxon>
    </lineage>
</organism>
<proteinExistence type="predicted"/>
<name>A0A2R4NXM8_9BACT</name>
<sequence>MKFNLAKPYKFQIYFCDFYNNTFAPKKAKFTDLFNKRL</sequence>
<reference evidence="1 2" key="1">
    <citation type="journal article" date="2018" name="Emerg. Microbes Infect.">
        <title>Genomic analysis of oral Campylobacter concisus strains identified a potential bacterial molecular marker associated with active Crohn's disease.</title>
        <authorList>
            <person name="Liu F."/>
            <person name="Ma R."/>
            <person name="Tay C.Y.A."/>
            <person name="Octavia S."/>
            <person name="Lan R."/>
            <person name="Chung H.K.L."/>
            <person name="Riordan S.M."/>
            <person name="Grimm M.C."/>
            <person name="Leong R.W."/>
            <person name="Tanaka M.M."/>
            <person name="Connor S."/>
            <person name="Zhang L."/>
        </authorList>
    </citation>
    <scope>NUCLEOTIDE SEQUENCE [LARGE SCALE GENOMIC DNA]</scope>
    <source>
        <strain evidence="1 2">P2CDO4</strain>
    </source>
</reference>
<evidence type="ECO:0000313" key="1">
    <source>
        <dbReference type="EMBL" id="AVX43165.1"/>
    </source>
</evidence>
<evidence type="ECO:0000313" key="2">
    <source>
        <dbReference type="Proteomes" id="UP000241854"/>
    </source>
</evidence>
<dbReference type="Proteomes" id="UP000241854">
    <property type="component" value="Chromosome"/>
</dbReference>
<dbReference type="AlphaFoldDB" id="A0A2R4NXM8"/>